<name>A0A937RHE9_9ACTN</name>
<feature type="domain" description="Response regulatory" evidence="5">
    <location>
        <begin position="52"/>
        <end position="166"/>
    </location>
</feature>
<evidence type="ECO:0000313" key="7">
    <source>
        <dbReference type="Proteomes" id="UP000604475"/>
    </source>
</evidence>
<dbReference type="InterPro" id="IPR039420">
    <property type="entry name" value="WalR-like"/>
</dbReference>
<dbReference type="GO" id="GO:0003677">
    <property type="term" value="F:DNA binding"/>
    <property type="evidence" value="ECO:0007669"/>
    <property type="project" value="UniProtKB-KW"/>
</dbReference>
<dbReference type="Gene3D" id="3.40.50.2300">
    <property type="match status" value="1"/>
</dbReference>
<evidence type="ECO:0000313" key="6">
    <source>
        <dbReference type="EMBL" id="MBL7630192.1"/>
    </source>
</evidence>
<sequence length="268" mass="27538">MSPPPDSPAGAPDDTHPPPGPAREPGPTTDPVQASEDGAAAGWSGGQEPPVSFAAVDDHPIVLEGLATALGQLPGLTLTATATSVAELLAGPGLEADVVLLDLDLGDGTDPAETIRRLIGLGRAVAVYSASADAETVRAALRAGAAAYVAKTDHLDDVARAVRATASGVGWISPPVAFMLLTDDAPDRPALSPQEKHALRLYAAGLSIRMVAEKMGVAPETAKQYIDRVRKKYRDVGRPASTKIDLLHRAEEDGHLLGSAKDSSTASS</sequence>
<dbReference type="InterPro" id="IPR036388">
    <property type="entry name" value="WH-like_DNA-bd_sf"/>
</dbReference>
<dbReference type="SUPFAM" id="SSF46894">
    <property type="entry name" value="C-terminal effector domain of the bipartite response regulators"/>
    <property type="match status" value="1"/>
</dbReference>
<dbReference type="RefSeq" id="WP_203005446.1">
    <property type="nucleotide sequence ID" value="NZ_JADWYU010000097.1"/>
</dbReference>
<dbReference type="Pfam" id="PF00072">
    <property type="entry name" value="Response_reg"/>
    <property type="match status" value="1"/>
</dbReference>
<dbReference type="SMART" id="SM00421">
    <property type="entry name" value="HTH_LUXR"/>
    <property type="match status" value="1"/>
</dbReference>
<dbReference type="PRINTS" id="PR00038">
    <property type="entry name" value="HTHLUXR"/>
</dbReference>
<dbReference type="Proteomes" id="UP000604475">
    <property type="component" value="Unassembled WGS sequence"/>
</dbReference>
<keyword evidence="2" id="KW-0238">DNA-binding</keyword>
<keyword evidence="1 3" id="KW-0597">Phosphoprotein</keyword>
<evidence type="ECO:0000259" key="5">
    <source>
        <dbReference type="PROSITE" id="PS50110"/>
    </source>
</evidence>
<evidence type="ECO:0000256" key="1">
    <source>
        <dbReference type="ARBA" id="ARBA00022553"/>
    </source>
</evidence>
<keyword evidence="7" id="KW-1185">Reference proteome</keyword>
<dbReference type="SUPFAM" id="SSF52172">
    <property type="entry name" value="CheY-like"/>
    <property type="match status" value="1"/>
</dbReference>
<dbReference type="InterPro" id="IPR011006">
    <property type="entry name" value="CheY-like_superfamily"/>
</dbReference>
<comment type="caution">
    <text evidence="6">The sequence shown here is derived from an EMBL/GenBank/DDBJ whole genome shotgun (WGS) entry which is preliminary data.</text>
</comment>
<feature type="region of interest" description="Disordered" evidence="4">
    <location>
        <begin position="1"/>
        <end position="52"/>
    </location>
</feature>
<dbReference type="PANTHER" id="PTHR43214">
    <property type="entry name" value="TWO-COMPONENT RESPONSE REGULATOR"/>
    <property type="match status" value="1"/>
</dbReference>
<evidence type="ECO:0000256" key="3">
    <source>
        <dbReference type="PROSITE-ProRule" id="PRU00169"/>
    </source>
</evidence>
<dbReference type="InterPro" id="IPR000792">
    <property type="entry name" value="Tscrpt_reg_LuxR_C"/>
</dbReference>
<dbReference type="EMBL" id="JAEACQ010000244">
    <property type="protein sequence ID" value="MBL7630192.1"/>
    <property type="molecule type" value="Genomic_DNA"/>
</dbReference>
<dbReference type="CDD" id="cd17535">
    <property type="entry name" value="REC_NarL-like"/>
    <property type="match status" value="1"/>
</dbReference>
<evidence type="ECO:0000256" key="4">
    <source>
        <dbReference type="SAM" id="MobiDB-lite"/>
    </source>
</evidence>
<dbReference type="Gene3D" id="1.10.10.10">
    <property type="entry name" value="Winged helix-like DNA-binding domain superfamily/Winged helix DNA-binding domain"/>
    <property type="match status" value="1"/>
</dbReference>
<gene>
    <name evidence="6" type="ORF">I7412_24120</name>
</gene>
<accession>A0A937RHE9</accession>
<proteinExistence type="predicted"/>
<dbReference type="Pfam" id="PF00196">
    <property type="entry name" value="GerE"/>
    <property type="match status" value="1"/>
</dbReference>
<dbReference type="InterPro" id="IPR016032">
    <property type="entry name" value="Sig_transdc_resp-reg_C-effctor"/>
</dbReference>
<reference evidence="6" key="1">
    <citation type="submission" date="2020-12" db="EMBL/GenBank/DDBJ databases">
        <title>Genomic characterization of non-nitrogen-fixing Frankia strains.</title>
        <authorList>
            <person name="Carlos-Shanley C."/>
            <person name="Guerra T."/>
            <person name="Hahn D."/>
        </authorList>
    </citation>
    <scope>NUCLEOTIDE SEQUENCE</scope>
    <source>
        <strain evidence="6">CN6</strain>
    </source>
</reference>
<protein>
    <submittedName>
        <fullName evidence="6">Response regulator transcription factor</fullName>
    </submittedName>
</protein>
<feature type="modified residue" description="4-aspartylphosphate" evidence="3">
    <location>
        <position position="102"/>
    </location>
</feature>
<dbReference type="AlphaFoldDB" id="A0A937RHE9"/>
<dbReference type="GO" id="GO:0006355">
    <property type="term" value="P:regulation of DNA-templated transcription"/>
    <property type="evidence" value="ECO:0007669"/>
    <property type="project" value="InterPro"/>
</dbReference>
<dbReference type="PANTHER" id="PTHR43214:SF43">
    <property type="entry name" value="TWO-COMPONENT RESPONSE REGULATOR"/>
    <property type="match status" value="1"/>
</dbReference>
<dbReference type="PROSITE" id="PS50110">
    <property type="entry name" value="RESPONSE_REGULATORY"/>
    <property type="match status" value="1"/>
</dbReference>
<evidence type="ECO:0000256" key="2">
    <source>
        <dbReference type="ARBA" id="ARBA00023125"/>
    </source>
</evidence>
<organism evidence="6 7">
    <name type="scientific">Frankia nepalensis</name>
    <dbReference type="NCBI Taxonomy" id="1836974"/>
    <lineage>
        <taxon>Bacteria</taxon>
        <taxon>Bacillati</taxon>
        <taxon>Actinomycetota</taxon>
        <taxon>Actinomycetes</taxon>
        <taxon>Frankiales</taxon>
        <taxon>Frankiaceae</taxon>
        <taxon>Frankia</taxon>
    </lineage>
</organism>
<dbReference type="InterPro" id="IPR001789">
    <property type="entry name" value="Sig_transdc_resp-reg_receiver"/>
</dbReference>
<dbReference type="InterPro" id="IPR058245">
    <property type="entry name" value="NreC/VraR/RcsB-like_REC"/>
</dbReference>
<dbReference type="SMART" id="SM00448">
    <property type="entry name" value="REC"/>
    <property type="match status" value="1"/>
</dbReference>
<dbReference type="GO" id="GO:0000160">
    <property type="term" value="P:phosphorelay signal transduction system"/>
    <property type="evidence" value="ECO:0007669"/>
    <property type="project" value="InterPro"/>
</dbReference>